<dbReference type="Proteomes" id="UP000626244">
    <property type="component" value="Unassembled WGS sequence"/>
</dbReference>
<dbReference type="InterPro" id="IPR036422">
    <property type="entry name" value="RuBisCO_lsu_N_sf"/>
</dbReference>
<feature type="binding site" evidence="5">
    <location>
        <position position="176"/>
    </location>
    <ligand>
        <name>Mg(2+)</name>
        <dbReference type="ChEBI" id="CHEBI:18420"/>
    </ligand>
</feature>
<dbReference type="Gene3D" id="3.20.20.110">
    <property type="entry name" value="Ribulose bisphosphate carboxylase, large subunit, C-terminal domain"/>
    <property type="match status" value="1"/>
</dbReference>
<keyword evidence="1 5" id="KW-0479">Metal-binding</keyword>
<dbReference type="SUPFAM" id="SSF51649">
    <property type="entry name" value="RuBisCo, C-terminal domain"/>
    <property type="match status" value="1"/>
</dbReference>
<dbReference type="InterPro" id="IPR033966">
    <property type="entry name" value="RuBisCO"/>
</dbReference>
<evidence type="ECO:0000256" key="4">
    <source>
        <dbReference type="ARBA" id="ARBA00023235"/>
    </source>
</evidence>
<keyword evidence="3 5" id="KW-0486">Methionine biosynthesis</keyword>
<dbReference type="EC" id="5.3.2.5" evidence="5"/>
<evidence type="ECO:0000256" key="5">
    <source>
        <dbReference type="HAMAP-Rule" id="MF_01679"/>
    </source>
</evidence>
<dbReference type="PANTHER" id="PTHR42704">
    <property type="entry name" value="RIBULOSE BISPHOSPHATE CARBOXYLASE"/>
    <property type="match status" value="1"/>
</dbReference>
<comment type="pathway">
    <text evidence="5">Amino-acid biosynthesis; L-methionine biosynthesis via salvage pathway; L-methionine from S-methyl-5-thio-alpha-D-ribose 1-phosphate: step 3/6.</text>
</comment>
<dbReference type="RefSeq" id="WP_087998344.1">
    <property type="nucleotide sequence ID" value="NZ_BMHB01000001.1"/>
</dbReference>
<comment type="similarity">
    <text evidence="5">Belongs to the RuBisCO large chain family. Type IV subfamily.</text>
</comment>
<dbReference type="HAMAP" id="MF_01679">
    <property type="entry name" value="Salvage_MtnW"/>
    <property type="match status" value="1"/>
</dbReference>
<evidence type="ECO:0000256" key="2">
    <source>
        <dbReference type="ARBA" id="ARBA00022842"/>
    </source>
</evidence>
<dbReference type="PANTHER" id="PTHR42704:SF17">
    <property type="entry name" value="RIBULOSE BISPHOSPHATE CARBOXYLASE LARGE CHAIN"/>
    <property type="match status" value="1"/>
</dbReference>
<dbReference type="GO" id="GO:0043715">
    <property type="term" value="F:2,3-diketo-5-methylthiopentyl-1-phosphate enolase activity"/>
    <property type="evidence" value="ECO:0007669"/>
    <property type="project" value="UniProtKB-UniRule"/>
</dbReference>
<dbReference type="GO" id="GO:0019509">
    <property type="term" value="P:L-methionine salvage from methylthioadenosine"/>
    <property type="evidence" value="ECO:0007669"/>
    <property type="project" value="UniProtKB-UniRule"/>
</dbReference>
<dbReference type="NCBIfam" id="TIGR03332">
    <property type="entry name" value="salvage_mtnW"/>
    <property type="match status" value="1"/>
</dbReference>
<feature type="modified residue" description="N6-carboxylysine" evidence="5">
    <location>
        <position position="174"/>
    </location>
</feature>
<dbReference type="AlphaFoldDB" id="A0A8J3EYX3"/>
<comment type="function">
    <text evidence="5">Catalyzes the enolization of 2,3-diketo-5-methylthiopentyl-1-phosphate (DK-MTP-1-P) into 2-hydroxy-3-keto-5-methylthiopentenyl-1-phosphate (HK-MTPenyl-1-P).</text>
</comment>
<comment type="miscellaneous">
    <text evidence="5">Has no RuBP-carboxylation activity.</text>
</comment>
<feature type="domain" description="Ribulose bisphosphate carboxylase large subunit C-terminal" evidence="6">
    <location>
        <begin position="127"/>
        <end position="405"/>
    </location>
</feature>
<feature type="binding site" evidence="5">
    <location>
        <position position="177"/>
    </location>
    <ligand>
        <name>Mg(2+)</name>
        <dbReference type="ChEBI" id="CHEBI:18420"/>
    </ligand>
</feature>
<organism evidence="7 8">
    <name type="scientific">Gottfriedia solisilvae</name>
    <dbReference type="NCBI Taxonomy" id="1516104"/>
    <lineage>
        <taxon>Bacteria</taxon>
        <taxon>Bacillati</taxon>
        <taxon>Bacillota</taxon>
        <taxon>Bacilli</taxon>
        <taxon>Bacillales</taxon>
        <taxon>Bacillaceae</taxon>
        <taxon>Gottfriedia</taxon>
    </lineage>
</organism>
<dbReference type="Pfam" id="PF00016">
    <property type="entry name" value="RuBisCO_large"/>
    <property type="match status" value="1"/>
</dbReference>
<keyword evidence="4 5" id="KW-0413">Isomerase</keyword>
<comment type="caution">
    <text evidence="7">The sequence shown here is derived from an EMBL/GenBank/DDBJ whole genome shotgun (WGS) entry which is preliminary data.</text>
</comment>
<evidence type="ECO:0000313" key="7">
    <source>
        <dbReference type="EMBL" id="GGI13801.1"/>
    </source>
</evidence>
<feature type="binding site" evidence="5">
    <location>
        <begin position="174"/>
        <end position="177"/>
    </location>
    <ligand>
        <name>substrate</name>
    </ligand>
</feature>
<gene>
    <name evidence="5 7" type="primary">mtnW</name>
    <name evidence="7" type="ORF">GCM10007380_19730</name>
</gene>
<dbReference type="OrthoDB" id="9770811at2"/>
<protein>
    <recommendedName>
        <fullName evidence="5">2,3-diketo-5-methylthiopentyl-1-phosphate enolase</fullName>
        <shortName evidence="5">DK-MTP-1-P enolase</shortName>
        <ecNumber evidence="5">5.3.2.5</ecNumber>
    </recommendedName>
    <alternativeName>
        <fullName evidence="5">RuBisCO-like protein</fullName>
        <shortName evidence="5">RLP</shortName>
    </alternativeName>
</protein>
<feature type="binding site" description="via carbamate group" evidence="5">
    <location>
        <position position="174"/>
    </location>
    <ligand>
        <name>Mg(2+)</name>
        <dbReference type="ChEBI" id="CHEBI:18420"/>
    </ligand>
</feature>
<evidence type="ECO:0000256" key="1">
    <source>
        <dbReference type="ARBA" id="ARBA00022723"/>
    </source>
</evidence>
<dbReference type="SFLD" id="SFLDS00014">
    <property type="entry name" value="RuBisCO"/>
    <property type="match status" value="1"/>
</dbReference>
<evidence type="ECO:0000259" key="6">
    <source>
        <dbReference type="Pfam" id="PF00016"/>
    </source>
</evidence>
<proteinExistence type="inferred from homology"/>
<dbReference type="CDD" id="cd08209">
    <property type="entry name" value="RLP_DK-MTP-1-P-enolase"/>
    <property type="match status" value="1"/>
</dbReference>
<evidence type="ECO:0000256" key="3">
    <source>
        <dbReference type="ARBA" id="ARBA00023167"/>
    </source>
</evidence>
<dbReference type="InterPro" id="IPR000685">
    <property type="entry name" value="RuBisCO_lsu_C"/>
</dbReference>
<dbReference type="UniPathway" id="UPA00904">
    <property type="reaction ID" value="UER00876"/>
</dbReference>
<dbReference type="SUPFAM" id="SSF54966">
    <property type="entry name" value="RuBisCO, large subunit, small (N-terminal) domain"/>
    <property type="match status" value="1"/>
</dbReference>
<keyword evidence="2 5" id="KW-0460">Magnesium</keyword>
<accession>A0A8J3EYX3</accession>
<dbReference type="NCBIfam" id="NF007095">
    <property type="entry name" value="PRK09549.1"/>
    <property type="match status" value="1"/>
</dbReference>
<dbReference type="GO" id="GO:0016984">
    <property type="term" value="F:ribulose-bisphosphate carboxylase activity"/>
    <property type="evidence" value="ECO:0007669"/>
    <property type="project" value="InterPro"/>
</dbReference>
<feature type="binding site" evidence="5">
    <location>
        <begin position="358"/>
        <end position="359"/>
    </location>
    <ligand>
        <name>substrate</name>
    </ligand>
</feature>
<dbReference type="SFLD" id="SFLDG00301">
    <property type="entry name" value="RuBisCO-like_proteins"/>
    <property type="match status" value="1"/>
</dbReference>
<keyword evidence="8" id="KW-1185">Reference proteome</keyword>
<comment type="catalytic activity">
    <reaction evidence="5">
        <text>5-methylsulfanyl-2,3-dioxopentyl phosphate = 2-hydroxy-5-methylsulfanyl-3-oxopent-1-enyl phosphate</text>
        <dbReference type="Rhea" id="RHEA:18769"/>
        <dbReference type="ChEBI" id="CHEBI:58828"/>
        <dbReference type="ChEBI" id="CHEBI:59505"/>
        <dbReference type="EC" id="5.3.2.5"/>
    </reaction>
</comment>
<comment type="subunit">
    <text evidence="5">Homodimer.</text>
</comment>
<dbReference type="InterPro" id="IPR036376">
    <property type="entry name" value="RuBisCO_lsu_C_sf"/>
</dbReference>
<feature type="binding site" evidence="5">
    <location>
        <position position="148"/>
    </location>
    <ligand>
        <name>substrate</name>
    </ligand>
</feature>
<keyword evidence="5" id="KW-0028">Amino-acid biosynthesis</keyword>
<dbReference type="Gene3D" id="3.30.70.150">
    <property type="entry name" value="RuBisCO large subunit, N-terminal domain"/>
    <property type="match status" value="1"/>
</dbReference>
<dbReference type="GO" id="GO:0000287">
    <property type="term" value="F:magnesium ion binding"/>
    <property type="evidence" value="ECO:0007669"/>
    <property type="project" value="UniProtKB-UniRule"/>
</dbReference>
<sequence length="406" mass="44155">MSGVIATYQVYDKNHHLEKKAESIALGLTVGSWTSLPQNDQIQLQKHKGKVLSIREVECEDNIAEYFGHRPTKGFIEIYYPSLNFSLDIPAILTTVFGKLSLDGEIKLVDLNFTDDILKQFPGPKFGISGIREKIDVYDRPLLMSIFKSVIGRDIQYISEELKKQALGGVDLIKDDEILFDTVTSLTERVTQGKKVLQQVYEKTGHKTLYAVNLTGRTYELKEKAKQAAEAGADVFLLNVFSYGIDVLQSLAEDPSIQVPIMAHPAVSGAFSASPIYGIDTGLLLGKLLRVAGADFSLFPSPYGSVALQKETALKIAENLTVQNGLKETFPVPSAGIHPGLVPSLIQDFGIDQVINAGGGIHGHPDGPIGGGNAFREAITATLSGIKLNEYALPDTSLQKALQLWG</sequence>
<comment type="cofactor">
    <cofactor evidence="5">
        <name>Mg(2+)</name>
        <dbReference type="ChEBI" id="CHEBI:18420"/>
    </cofactor>
    <text evidence="5">Binds 1 Mg(2+) ion per subunit.</text>
</comment>
<reference evidence="8" key="1">
    <citation type="journal article" date="2019" name="Int. J. Syst. Evol. Microbiol.">
        <title>The Global Catalogue of Microorganisms (GCM) 10K type strain sequencing project: providing services to taxonomists for standard genome sequencing and annotation.</title>
        <authorList>
            <consortium name="The Broad Institute Genomics Platform"/>
            <consortium name="The Broad Institute Genome Sequencing Center for Infectious Disease"/>
            <person name="Wu L."/>
            <person name="Ma J."/>
        </authorList>
    </citation>
    <scope>NUCLEOTIDE SEQUENCE [LARGE SCALE GENOMIC DNA]</scope>
    <source>
        <strain evidence="8">CGMCC 1.14993</strain>
    </source>
</reference>
<feature type="active site" description="Proton acceptor" evidence="5">
    <location>
        <position position="99"/>
    </location>
</feature>
<dbReference type="InterPro" id="IPR017717">
    <property type="entry name" value="Diketo-Methiopentyl-P_enolase"/>
</dbReference>
<feature type="binding site" evidence="5">
    <location>
        <position position="264"/>
    </location>
    <ligand>
        <name>substrate</name>
    </ligand>
</feature>
<name>A0A8J3EYX3_9BACI</name>
<evidence type="ECO:0000313" key="8">
    <source>
        <dbReference type="Proteomes" id="UP000626244"/>
    </source>
</evidence>
<dbReference type="EMBL" id="BMHB01000001">
    <property type="protein sequence ID" value="GGI13801.1"/>
    <property type="molecule type" value="Genomic_DNA"/>
</dbReference>
<dbReference type="SFLD" id="SFLDF00157">
    <property type="entry name" value="2_3-diketo-5-methylthiopentyl"/>
    <property type="match status" value="1"/>
</dbReference>
<dbReference type="GO" id="GO:0015977">
    <property type="term" value="P:carbon fixation"/>
    <property type="evidence" value="ECO:0007669"/>
    <property type="project" value="InterPro"/>
</dbReference>
<feature type="binding site" evidence="5">
    <location>
        <position position="336"/>
    </location>
    <ligand>
        <name>substrate</name>
    </ligand>
</feature>